<comment type="caution">
    <text evidence="1">The sequence shown here is derived from an EMBL/GenBank/DDBJ whole genome shotgun (WGS) entry which is preliminary data.</text>
</comment>
<name>X1Q5M7_9ZZZZ</name>
<protein>
    <submittedName>
        <fullName evidence="1">Uncharacterized protein</fullName>
    </submittedName>
</protein>
<sequence>MKPIINLKAAKKSMQDLNLREDFITQIISGCKTINGMSEEDYKNSVLSVRVYCDTNDDWSTDKLGHIINFKHSEIKK</sequence>
<accession>X1Q5M7</accession>
<gene>
    <name evidence="1" type="ORF">S12H4_01745</name>
</gene>
<proteinExistence type="predicted"/>
<dbReference type="AlphaFoldDB" id="X1Q5M7"/>
<dbReference type="EMBL" id="BARW01000373">
    <property type="protein sequence ID" value="GAI63518.1"/>
    <property type="molecule type" value="Genomic_DNA"/>
</dbReference>
<organism evidence="1">
    <name type="scientific">marine sediment metagenome</name>
    <dbReference type="NCBI Taxonomy" id="412755"/>
    <lineage>
        <taxon>unclassified sequences</taxon>
        <taxon>metagenomes</taxon>
        <taxon>ecological metagenomes</taxon>
    </lineage>
</organism>
<reference evidence="1" key="1">
    <citation type="journal article" date="2014" name="Front. Microbiol.">
        <title>High frequency of phylogenetically diverse reductive dehalogenase-homologous genes in deep subseafloor sedimentary metagenomes.</title>
        <authorList>
            <person name="Kawai M."/>
            <person name="Futagami T."/>
            <person name="Toyoda A."/>
            <person name="Takaki Y."/>
            <person name="Nishi S."/>
            <person name="Hori S."/>
            <person name="Arai W."/>
            <person name="Tsubouchi T."/>
            <person name="Morono Y."/>
            <person name="Uchiyama I."/>
            <person name="Ito T."/>
            <person name="Fujiyama A."/>
            <person name="Inagaki F."/>
            <person name="Takami H."/>
        </authorList>
    </citation>
    <scope>NUCLEOTIDE SEQUENCE</scope>
    <source>
        <strain evidence="1">Expedition CK06-06</strain>
    </source>
</reference>
<evidence type="ECO:0000313" key="1">
    <source>
        <dbReference type="EMBL" id="GAI63518.1"/>
    </source>
</evidence>